<dbReference type="PANTHER" id="PTHR10622">
    <property type="entry name" value="HET DOMAIN-CONTAINING PROTEIN"/>
    <property type="match status" value="1"/>
</dbReference>
<evidence type="ECO:0000313" key="2">
    <source>
        <dbReference type="EMBL" id="KAF2105852.1"/>
    </source>
</evidence>
<dbReference type="AlphaFoldDB" id="A0A6A5YEY1"/>
<proteinExistence type="predicted"/>
<sequence>MRVPILIISSRKRSTHESVHRQLHSSYEAGDRIMRLLNTKTLAFAEHGQPPFDFRYAIFSHTWTDHEVSYKDITSKKAMTDEETKKLKKFLALAIAEGCEWCWMDTCCIDFSLPTGTERNEAILSSYTWFRHAYKCFVYLADIDASDDLADAKYFSRTWSLIELLAPENMTFYDRNWKAIGSKKELAPALSNVTNIAEDVLRYARDPIGATTGEKLYWASERKALYPEEGIYALIPLLGVRMIRSPGEGRSMAIVRMQEQILTNLEDYTILMWRKPLGLASRQQNAIEGDKEEDPESFLSFPEWNKMKSVSPIDMMLDKRFKRYLPPLETLPDSPQLTGRGLRVSLLTKTVSTFMGQWAKPYIIAWTYCTQEKYGYICAVCIRVVLVNVFAHGTEKYLRGATSGQI</sequence>
<organism evidence="2 3">
    <name type="scientific">Lophiotrema nucula</name>
    <dbReference type="NCBI Taxonomy" id="690887"/>
    <lineage>
        <taxon>Eukaryota</taxon>
        <taxon>Fungi</taxon>
        <taxon>Dikarya</taxon>
        <taxon>Ascomycota</taxon>
        <taxon>Pezizomycotina</taxon>
        <taxon>Dothideomycetes</taxon>
        <taxon>Pleosporomycetidae</taxon>
        <taxon>Pleosporales</taxon>
        <taxon>Lophiotremataceae</taxon>
        <taxon>Lophiotrema</taxon>
    </lineage>
</organism>
<evidence type="ECO:0000259" key="1">
    <source>
        <dbReference type="Pfam" id="PF06985"/>
    </source>
</evidence>
<gene>
    <name evidence="2" type="ORF">BDV96DRAFT_607868</name>
</gene>
<evidence type="ECO:0000313" key="3">
    <source>
        <dbReference type="Proteomes" id="UP000799770"/>
    </source>
</evidence>
<dbReference type="EMBL" id="ML977370">
    <property type="protein sequence ID" value="KAF2105852.1"/>
    <property type="molecule type" value="Genomic_DNA"/>
</dbReference>
<dbReference type="OrthoDB" id="3797571at2759"/>
<keyword evidence="3" id="KW-1185">Reference proteome</keyword>
<name>A0A6A5YEY1_9PLEO</name>
<feature type="domain" description="Heterokaryon incompatibility" evidence="1">
    <location>
        <begin position="56"/>
        <end position="158"/>
    </location>
</feature>
<reference evidence="2" key="1">
    <citation type="journal article" date="2020" name="Stud. Mycol.">
        <title>101 Dothideomycetes genomes: a test case for predicting lifestyles and emergence of pathogens.</title>
        <authorList>
            <person name="Haridas S."/>
            <person name="Albert R."/>
            <person name="Binder M."/>
            <person name="Bloem J."/>
            <person name="Labutti K."/>
            <person name="Salamov A."/>
            <person name="Andreopoulos B."/>
            <person name="Baker S."/>
            <person name="Barry K."/>
            <person name="Bills G."/>
            <person name="Bluhm B."/>
            <person name="Cannon C."/>
            <person name="Castanera R."/>
            <person name="Culley D."/>
            <person name="Daum C."/>
            <person name="Ezra D."/>
            <person name="Gonzalez J."/>
            <person name="Henrissat B."/>
            <person name="Kuo A."/>
            <person name="Liang C."/>
            <person name="Lipzen A."/>
            <person name="Lutzoni F."/>
            <person name="Magnuson J."/>
            <person name="Mondo S."/>
            <person name="Nolan M."/>
            <person name="Ohm R."/>
            <person name="Pangilinan J."/>
            <person name="Park H.-J."/>
            <person name="Ramirez L."/>
            <person name="Alfaro M."/>
            <person name="Sun H."/>
            <person name="Tritt A."/>
            <person name="Yoshinaga Y."/>
            <person name="Zwiers L.-H."/>
            <person name="Turgeon B."/>
            <person name="Goodwin S."/>
            <person name="Spatafora J."/>
            <person name="Crous P."/>
            <person name="Grigoriev I."/>
        </authorList>
    </citation>
    <scope>NUCLEOTIDE SEQUENCE</scope>
    <source>
        <strain evidence="2">CBS 627.86</strain>
    </source>
</reference>
<dbReference type="PANTHER" id="PTHR10622:SF10">
    <property type="entry name" value="HET DOMAIN-CONTAINING PROTEIN"/>
    <property type="match status" value="1"/>
</dbReference>
<dbReference type="Pfam" id="PF06985">
    <property type="entry name" value="HET"/>
    <property type="match status" value="1"/>
</dbReference>
<protein>
    <recommendedName>
        <fullName evidence="1">Heterokaryon incompatibility domain-containing protein</fullName>
    </recommendedName>
</protein>
<accession>A0A6A5YEY1</accession>
<dbReference type="InterPro" id="IPR010730">
    <property type="entry name" value="HET"/>
</dbReference>
<dbReference type="Proteomes" id="UP000799770">
    <property type="component" value="Unassembled WGS sequence"/>
</dbReference>